<proteinExistence type="inferred from homology"/>
<dbReference type="Pfam" id="PF14815">
    <property type="entry name" value="NUDIX_4"/>
    <property type="match status" value="1"/>
</dbReference>
<evidence type="ECO:0000256" key="8">
    <source>
        <dbReference type="ARBA" id="ARBA00022801"/>
    </source>
</evidence>
<dbReference type="InterPro" id="IPR011257">
    <property type="entry name" value="DNA_glycosylase"/>
</dbReference>
<comment type="catalytic activity">
    <reaction evidence="1 15">
        <text>Hydrolyzes free adenine bases from 7,8-dihydro-8-oxoguanine:adenine mismatched double-stranded DNA, leaving an apurinic site.</text>
        <dbReference type="EC" id="3.2.2.31"/>
    </reaction>
</comment>
<dbReference type="GO" id="GO:0000701">
    <property type="term" value="F:purine-specific mismatch base pair DNA N-glycosylase activity"/>
    <property type="evidence" value="ECO:0007669"/>
    <property type="project" value="UniProtKB-EC"/>
</dbReference>
<dbReference type="FunFam" id="1.10.340.30:FF:000010">
    <property type="entry name" value="Adenine DNA glycosylase"/>
    <property type="match status" value="1"/>
</dbReference>
<comment type="similarity">
    <text evidence="2 15">Belongs to the Nth/MutY family.</text>
</comment>
<dbReference type="FunFam" id="1.10.1670.10:FF:000002">
    <property type="entry name" value="Adenine DNA glycosylase"/>
    <property type="match status" value="1"/>
</dbReference>
<dbReference type="Gene3D" id="1.10.1670.10">
    <property type="entry name" value="Helix-hairpin-Helix base-excision DNA repair enzymes (C-terminal)"/>
    <property type="match status" value="1"/>
</dbReference>
<dbReference type="GO" id="GO:0035485">
    <property type="term" value="F:adenine/guanine mispair binding"/>
    <property type="evidence" value="ECO:0007669"/>
    <property type="project" value="TreeGrafter"/>
</dbReference>
<evidence type="ECO:0000256" key="4">
    <source>
        <dbReference type="ARBA" id="ARBA00022023"/>
    </source>
</evidence>
<dbReference type="Gene3D" id="1.10.340.30">
    <property type="entry name" value="Hypothetical protein, domain 2"/>
    <property type="match status" value="1"/>
</dbReference>
<comment type="function">
    <text evidence="15">Adenine glycosylase active on G-A mispairs.</text>
</comment>
<dbReference type="AlphaFoldDB" id="A0A090IZ79"/>
<evidence type="ECO:0000256" key="3">
    <source>
        <dbReference type="ARBA" id="ARBA00012045"/>
    </source>
</evidence>
<keyword evidence="5" id="KW-0004">4Fe-4S</keyword>
<keyword evidence="11" id="KW-0238">DNA-binding</keyword>
<dbReference type="InterPro" id="IPR015797">
    <property type="entry name" value="NUDIX_hydrolase-like_dom_sf"/>
</dbReference>
<dbReference type="CDD" id="cd03431">
    <property type="entry name" value="NUDIX_DNA_Glycosylase_C-MutY"/>
    <property type="match status" value="1"/>
</dbReference>
<keyword evidence="9 15" id="KW-0408">Iron</keyword>
<dbReference type="InterPro" id="IPR023170">
    <property type="entry name" value="HhH_base_excis_C"/>
</dbReference>
<dbReference type="Proteomes" id="UP000040576">
    <property type="component" value="Unassembled WGS sequence"/>
</dbReference>
<keyword evidence="6" id="KW-0479">Metal-binding</keyword>
<dbReference type="GO" id="GO:0006284">
    <property type="term" value="P:base-excision repair"/>
    <property type="evidence" value="ECO:0007669"/>
    <property type="project" value="UniProtKB-UniRule"/>
</dbReference>
<dbReference type="InterPro" id="IPR005760">
    <property type="entry name" value="A/G_AdeGlyc_MutY"/>
</dbReference>
<keyword evidence="8 17" id="KW-0378">Hydrolase</keyword>
<keyword evidence="12" id="KW-0234">DNA repair</keyword>
<dbReference type="RefSeq" id="WP_034768676.1">
    <property type="nucleotide sequence ID" value="NZ_CCRF01000035.1"/>
</dbReference>
<keyword evidence="18" id="KW-1185">Reference proteome</keyword>
<keyword evidence="7 15" id="KW-0227">DNA damage</keyword>
<dbReference type="InterPro" id="IPR044298">
    <property type="entry name" value="MIG/MutY"/>
</dbReference>
<sequence length="365" mass="42365">MNERVSVLLKNFNIEEFQKSLIEWFQEEKRNLPWRADKDPYKIWVSEVMLQQTRVDTVIPYFYRFIEKYPNIEALANADEQELLKTWEGLGYYSRVKNLQAAVKEVQTQYGGVVPDEKKTFSKLKGVGPYTTGAVLSIAYNKPIPAVDGNVMRVLSRIFEIEDDIIKVRTRKLFEELVEEIISREDPSSFNQGLMELGALICKPTSPDCLLCPVRDHCRAFQHGTETRLPVKSKQKKGRTVQYIAAILLDERGKVVIRKRPDEGLLASLWEFPNEEVISGKKNMIIDFENEWLDKYGANVDLLEPLCVVEHVFSHLTWKIHAFVGLVKGELPQNMKVVAFEEVDEYPFPVPYQKMWKEYKKKIAI</sequence>
<evidence type="ECO:0000256" key="9">
    <source>
        <dbReference type="ARBA" id="ARBA00023004"/>
    </source>
</evidence>
<dbReference type="GO" id="GO:0034039">
    <property type="term" value="F:8-oxo-7,8-dihydroguanine DNA N-glycosylase activity"/>
    <property type="evidence" value="ECO:0007669"/>
    <property type="project" value="TreeGrafter"/>
</dbReference>
<name>A0A090IZ79_9BACI</name>
<evidence type="ECO:0000256" key="6">
    <source>
        <dbReference type="ARBA" id="ARBA00022723"/>
    </source>
</evidence>
<evidence type="ECO:0000256" key="15">
    <source>
        <dbReference type="RuleBase" id="RU365096"/>
    </source>
</evidence>
<dbReference type="InterPro" id="IPR003651">
    <property type="entry name" value="Endonuclease3_FeS-loop_motif"/>
</dbReference>
<evidence type="ECO:0000256" key="5">
    <source>
        <dbReference type="ARBA" id="ARBA00022485"/>
    </source>
</evidence>
<dbReference type="GO" id="GO:0051539">
    <property type="term" value="F:4 iron, 4 sulfur cluster binding"/>
    <property type="evidence" value="ECO:0007669"/>
    <property type="project" value="UniProtKB-UniRule"/>
</dbReference>
<feature type="domain" description="HhH-GPD" evidence="16">
    <location>
        <begin position="49"/>
        <end position="200"/>
    </location>
</feature>
<dbReference type="GO" id="GO:0046872">
    <property type="term" value="F:metal ion binding"/>
    <property type="evidence" value="ECO:0007669"/>
    <property type="project" value="UniProtKB-UniRule"/>
</dbReference>
<gene>
    <name evidence="17" type="primary">yfhQ</name>
    <name evidence="17" type="ORF">BT1A1_0998</name>
</gene>
<dbReference type="EMBL" id="CCRF01000035">
    <property type="protein sequence ID" value="CEE00845.1"/>
    <property type="molecule type" value="Genomic_DNA"/>
</dbReference>
<dbReference type="Gene3D" id="3.90.79.10">
    <property type="entry name" value="Nucleoside Triphosphate Pyrophosphohydrolase"/>
    <property type="match status" value="1"/>
</dbReference>
<evidence type="ECO:0000256" key="2">
    <source>
        <dbReference type="ARBA" id="ARBA00008343"/>
    </source>
</evidence>
<evidence type="ECO:0000256" key="10">
    <source>
        <dbReference type="ARBA" id="ARBA00023014"/>
    </source>
</evidence>
<evidence type="ECO:0000256" key="13">
    <source>
        <dbReference type="ARBA" id="ARBA00023295"/>
    </source>
</evidence>
<dbReference type="NCBIfam" id="TIGR01084">
    <property type="entry name" value="mutY"/>
    <property type="match status" value="1"/>
</dbReference>
<dbReference type="PANTHER" id="PTHR42944">
    <property type="entry name" value="ADENINE DNA GLYCOSYLASE"/>
    <property type="match status" value="1"/>
</dbReference>
<dbReference type="Pfam" id="PF00730">
    <property type="entry name" value="HhH-GPD"/>
    <property type="match status" value="1"/>
</dbReference>
<reference evidence="17 18" key="1">
    <citation type="submission" date="2014-07" db="EMBL/GenBank/DDBJ databases">
        <authorList>
            <person name="Wibberg Daniel"/>
        </authorList>
    </citation>
    <scope>NUCLEOTIDE SEQUENCE [LARGE SCALE GENOMIC DNA]</scope>
</reference>
<keyword evidence="13 15" id="KW-0326">Glycosidase</keyword>
<dbReference type="SMART" id="SM00478">
    <property type="entry name" value="ENDO3c"/>
    <property type="match status" value="1"/>
</dbReference>
<evidence type="ECO:0000256" key="14">
    <source>
        <dbReference type="ARBA" id="ARBA00058550"/>
    </source>
</evidence>
<dbReference type="SUPFAM" id="SSF48150">
    <property type="entry name" value="DNA-glycosylase"/>
    <property type="match status" value="1"/>
</dbReference>
<evidence type="ECO:0000256" key="7">
    <source>
        <dbReference type="ARBA" id="ARBA00022763"/>
    </source>
</evidence>
<dbReference type="GO" id="GO:0006298">
    <property type="term" value="P:mismatch repair"/>
    <property type="evidence" value="ECO:0007669"/>
    <property type="project" value="TreeGrafter"/>
</dbReference>
<dbReference type="SUPFAM" id="SSF55811">
    <property type="entry name" value="Nudix"/>
    <property type="match status" value="1"/>
</dbReference>
<dbReference type="CDD" id="cd00056">
    <property type="entry name" value="ENDO3c"/>
    <property type="match status" value="1"/>
</dbReference>
<dbReference type="GO" id="GO:0032357">
    <property type="term" value="F:oxidized purine DNA binding"/>
    <property type="evidence" value="ECO:0007669"/>
    <property type="project" value="TreeGrafter"/>
</dbReference>
<dbReference type="InterPro" id="IPR003265">
    <property type="entry name" value="HhH-GPD_domain"/>
</dbReference>
<evidence type="ECO:0000259" key="16">
    <source>
        <dbReference type="SMART" id="SM00478"/>
    </source>
</evidence>
<accession>A0A090IZ79</accession>
<evidence type="ECO:0000256" key="1">
    <source>
        <dbReference type="ARBA" id="ARBA00000843"/>
    </source>
</evidence>
<comment type="cofactor">
    <cofactor evidence="15">
        <name>[4Fe-4S] cluster</name>
        <dbReference type="ChEBI" id="CHEBI:49883"/>
    </cofactor>
    <text evidence="15">Binds 1 [4Fe-4S] cluster.</text>
</comment>
<dbReference type="EC" id="3.2.2.31" evidence="3 15"/>
<comment type="function">
    <text evidence="14">Base excision repair (BER) glycosylase that initiates repair of A:oxoG to C:G by removing the inappropriately paired adenine base from the DNA backbone, generating an abasic site product. 8-oxoguanine (oxoG) is a genotoxic DNA lesion resulting from oxidation of guanine; this residue is misread by replicative DNA polymerases, that insert adenine instead of cytosine opposite the oxidized damaged base. Shows a powerful dicrimination of A versus C, since it does not cleave cytosine in oxoG:C pairs. May also be able to remove adenine from A:G mispairs, although this activity may not be physiologically relevant.</text>
</comment>
<dbReference type="InterPro" id="IPR029119">
    <property type="entry name" value="MutY_C"/>
</dbReference>
<dbReference type="SMART" id="SM00525">
    <property type="entry name" value="FES"/>
    <property type="match status" value="1"/>
</dbReference>
<evidence type="ECO:0000313" key="18">
    <source>
        <dbReference type="Proteomes" id="UP000040576"/>
    </source>
</evidence>
<protein>
    <recommendedName>
        <fullName evidence="4 15">Adenine DNA glycosylase</fullName>
        <ecNumber evidence="3 15">3.2.2.31</ecNumber>
    </recommendedName>
</protein>
<keyword evidence="10" id="KW-0411">Iron-sulfur</keyword>
<evidence type="ECO:0000256" key="11">
    <source>
        <dbReference type="ARBA" id="ARBA00023125"/>
    </source>
</evidence>
<evidence type="ECO:0000313" key="17">
    <source>
        <dbReference type="EMBL" id="CEE00845.1"/>
    </source>
</evidence>
<dbReference type="PANTHER" id="PTHR42944:SF1">
    <property type="entry name" value="ADENINE DNA GLYCOSYLASE"/>
    <property type="match status" value="1"/>
</dbReference>
<evidence type="ECO:0000256" key="12">
    <source>
        <dbReference type="ARBA" id="ARBA00023204"/>
    </source>
</evidence>
<organism evidence="17 18">
    <name type="scientific">Caldibacillus thermoamylovorans</name>
    <dbReference type="NCBI Taxonomy" id="35841"/>
    <lineage>
        <taxon>Bacteria</taxon>
        <taxon>Bacillati</taxon>
        <taxon>Bacillota</taxon>
        <taxon>Bacilli</taxon>
        <taxon>Bacillales</taxon>
        <taxon>Bacillaceae</taxon>
        <taxon>Caldibacillus</taxon>
    </lineage>
</organism>